<dbReference type="KEGG" id="cak:Caul_1113"/>
<dbReference type="AlphaFoldDB" id="B0SX82"/>
<dbReference type="HOGENOM" id="CLU_079897_1_0_5"/>
<gene>
    <name evidence="1" type="ordered locus">Caul_1113</name>
</gene>
<dbReference type="STRING" id="366602.Caul_1113"/>
<proteinExistence type="predicted"/>
<dbReference type="InterPro" id="IPR019613">
    <property type="entry name" value="DUF4198"/>
</dbReference>
<dbReference type="Pfam" id="PF10670">
    <property type="entry name" value="DUF4198"/>
    <property type="match status" value="1"/>
</dbReference>
<name>B0SX82_CAUSK</name>
<reference evidence="1" key="1">
    <citation type="submission" date="2008-01" db="EMBL/GenBank/DDBJ databases">
        <title>Complete sequence of chromosome of Caulobacter sp. K31.</title>
        <authorList>
            <consortium name="US DOE Joint Genome Institute"/>
            <person name="Copeland A."/>
            <person name="Lucas S."/>
            <person name="Lapidus A."/>
            <person name="Barry K."/>
            <person name="Glavina del Rio T."/>
            <person name="Dalin E."/>
            <person name="Tice H."/>
            <person name="Pitluck S."/>
            <person name="Bruce D."/>
            <person name="Goodwin L."/>
            <person name="Thompson L.S."/>
            <person name="Brettin T."/>
            <person name="Detter J.C."/>
            <person name="Han C."/>
            <person name="Schmutz J."/>
            <person name="Larimer F."/>
            <person name="Land M."/>
            <person name="Hauser L."/>
            <person name="Kyrpides N."/>
            <person name="Kim E."/>
            <person name="Stephens C."/>
            <person name="Richardson P."/>
        </authorList>
    </citation>
    <scope>NUCLEOTIDE SEQUENCE [LARGE SCALE GENOMIC DNA]</scope>
    <source>
        <strain evidence="1">K31</strain>
    </source>
</reference>
<protein>
    <recommendedName>
        <fullName evidence="2">DUF4198 domain-containing protein</fullName>
    </recommendedName>
</protein>
<evidence type="ECO:0008006" key="2">
    <source>
        <dbReference type="Google" id="ProtNLM"/>
    </source>
</evidence>
<sequence length="205" mass="21932">MKSDAWAVVGPDGARTPLTATNLRELALVEVTTDKPGTYRVTTGQRIGRTAKAVLVKSEWVFLEDPSKAPAGTTPVDMQSLTLAEVYVTRGAPNTTALAPVGKGLEFVAVTHPSSIFTGQDAQFVVLFDGKPVKGQVVTLNAGDDRYANTKTPPITLTSDDQGRFTVKVARSGVYQIQARHRVAPTAADPVGHSYTYALTFESLR</sequence>
<dbReference type="eggNOG" id="COG5266">
    <property type="taxonomic scope" value="Bacteria"/>
</dbReference>
<accession>B0SX82</accession>
<dbReference type="EMBL" id="CP000927">
    <property type="protein sequence ID" value="ABZ70243.1"/>
    <property type="molecule type" value="Genomic_DNA"/>
</dbReference>
<evidence type="ECO:0000313" key="1">
    <source>
        <dbReference type="EMBL" id="ABZ70243.1"/>
    </source>
</evidence>
<organism evidence="1">
    <name type="scientific">Caulobacter sp. (strain K31)</name>
    <dbReference type="NCBI Taxonomy" id="366602"/>
    <lineage>
        <taxon>Bacteria</taxon>
        <taxon>Pseudomonadati</taxon>
        <taxon>Pseudomonadota</taxon>
        <taxon>Alphaproteobacteria</taxon>
        <taxon>Caulobacterales</taxon>
        <taxon>Caulobacteraceae</taxon>
        <taxon>Caulobacter</taxon>
    </lineage>
</organism>